<feature type="domain" description="Acyltransferase 3" evidence="2">
    <location>
        <begin position="100"/>
        <end position="468"/>
    </location>
</feature>
<gene>
    <name evidence="3" type="ORF">D0Z07_9355</name>
</gene>
<feature type="transmembrane region" description="Helical" evidence="1">
    <location>
        <begin position="143"/>
        <end position="166"/>
    </location>
</feature>
<dbReference type="PANTHER" id="PTHR23028">
    <property type="entry name" value="ACETYLTRANSFERASE"/>
    <property type="match status" value="1"/>
</dbReference>
<dbReference type="InterPro" id="IPR050879">
    <property type="entry name" value="Acyltransferase_3"/>
</dbReference>
<accession>A0A9P6SPU1</accession>
<dbReference type="Proteomes" id="UP000785200">
    <property type="component" value="Unassembled WGS sequence"/>
</dbReference>
<keyword evidence="4" id="KW-1185">Reference proteome</keyword>
<comment type="caution">
    <text evidence="3">The sequence shown here is derived from an EMBL/GenBank/DDBJ whole genome shotgun (WGS) entry which is preliminary data.</text>
</comment>
<feature type="transmembrane region" description="Helical" evidence="1">
    <location>
        <begin position="441"/>
        <end position="458"/>
    </location>
</feature>
<reference evidence="3" key="1">
    <citation type="submission" date="2019-07" db="EMBL/GenBank/DDBJ databases">
        <title>Hyphodiscus hymeniophilus genome sequencing and assembly.</title>
        <authorList>
            <person name="Kramer G."/>
            <person name="Nodwell J."/>
        </authorList>
    </citation>
    <scope>NUCLEOTIDE SEQUENCE</scope>
    <source>
        <strain evidence="3">ATCC 34498</strain>
    </source>
</reference>
<dbReference type="GO" id="GO:0016747">
    <property type="term" value="F:acyltransferase activity, transferring groups other than amino-acyl groups"/>
    <property type="evidence" value="ECO:0007669"/>
    <property type="project" value="InterPro"/>
</dbReference>
<evidence type="ECO:0000259" key="2">
    <source>
        <dbReference type="Pfam" id="PF01757"/>
    </source>
</evidence>
<sequence>MIPTTLQPGDLQMVGLPNENDVQETSGFRTNELEDDVEKRENLSSENLEFITTRNHIRWLRATLGERVPRGSIFLRCMIALAPSFLQPTYKYPTTLHPTSWLDGLRGTAALVVFFLHSIYPWWPDISYGYASGPGTFNPLQMPLIRTLIAGGGAVSVFFVISGYVLSCASIKRIRKGDWEGFVDTLAASVFRRWIRLYVPVLVSTFISMIVSWRNWWILLGGVGGAPPLGFFSVQLWDWWCSFVAVSNPTIAIDGESIFSDPYGPQLWTIPREFRGSMVTYLILLGLAKAREAVRFTVMAFLCWYTVWIQQWDLFLFIYGMLLAEFQFFRQESFPNNDFTALERYTPTLIYRHSKLIMHAISISLAVIAIHLISLPTANPGTSPGYSFFVAYTPVAYASFNLTHRYWVCIGAALLLTAILLSPPLGSSAQPLLQRPFRTPFAQYLGYISFGLYVTHYFPVGTIGHAGYEFGCSINLA</sequence>
<keyword evidence="1" id="KW-0472">Membrane</keyword>
<dbReference type="AlphaFoldDB" id="A0A9P6SPU1"/>
<evidence type="ECO:0000313" key="4">
    <source>
        <dbReference type="Proteomes" id="UP000785200"/>
    </source>
</evidence>
<dbReference type="Pfam" id="PF01757">
    <property type="entry name" value="Acyl_transf_3"/>
    <property type="match status" value="1"/>
</dbReference>
<feature type="transmembrane region" description="Helical" evidence="1">
    <location>
        <begin position="104"/>
        <end position="123"/>
    </location>
</feature>
<evidence type="ECO:0000256" key="1">
    <source>
        <dbReference type="SAM" id="Phobius"/>
    </source>
</evidence>
<dbReference type="PANTHER" id="PTHR23028:SF134">
    <property type="entry name" value="PUTATIVE (AFU_ORTHOLOGUE AFUA_4G08520)-RELATED"/>
    <property type="match status" value="1"/>
</dbReference>
<keyword evidence="1" id="KW-1133">Transmembrane helix</keyword>
<name>A0A9P6SPU1_9HELO</name>
<proteinExistence type="predicted"/>
<feature type="transmembrane region" description="Helical" evidence="1">
    <location>
        <begin position="356"/>
        <end position="375"/>
    </location>
</feature>
<protein>
    <submittedName>
        <fullName evidence="3">O-acetyltransferase -1</fullName>
    </submittedName>
</protein>
<keyword evidence="1" id="KW-0812">Transmembrane</keyword>
<feature type="transmembrane region" description="Helical" evidence="1">
    <location>
        <begin position="296"/>
        <end position="322"/>
    </location>
</feature>
<dbReference type="InterPro" id="IPR002656">
    <property type="entry name" value="Acyl_transf_3_dom"/>
</dbReference>
<organism evidence="3 4">
    <name type="scientific">Hyphodiscus hymeniophilus</name>
    <dbReference type="NCBI Taxonomy" id="353542"/>
    <lineage>
        <taxon>Eukaryota</taxon>
        <taxon>Fungi</taxon>
        <taxon>Dikarya</taxon>
        <taxon>Ascomycota</taxon>
        <taxon>Pezizomycotina</taxon>
        <taxon>Leotiomycetes</taxon>
        <taxon>Helotiales</taxon>
        <taxon>Hyphodiscaceae</taxon>
        <taxon>Hyphodiscus</taxon>
    </lineage>
</organism>
<evidence type="ECO:0000313" key="3">
    <source>
        <dbReference type="EMBL" id="KAG0644910.1"/>
    </source>
</evidence>
<feature type="transmembrane region" description="Helical" evidence="1">
    <location>
        <begin position="404"/>
        <end position="421"/>
    </location>
</feature>
<dbReference type="OrthoDB" id="5819582at2759"/>
<dbReference type="EMBL" id="VNKQ01000022">
    <property type="protein sequence ID" value="KAG0644910.1"/>
    <property type="molecule type" value="Genomic_DNA"/>
</dbReference>